<name>A0A644YYB4_9ZZZZ</name>
<dbReference type="AlphaFoldDB" id="A0A644YYB4"/>
<dbReference type="EMBL" id="VSSQ01006668">
    <property type="protein sequence ID" value="MPM33462.1"/>
    <property type="molecule type" value="Genomic_DNA"/>
</dbReference>
<accession>A0A644YYB4</accession>
<reference evidence="1" key="1">
    <citation type="submission" date="2019-08" db="EMBL/GenBank/DDBJ databases">
        <authorList>
            <person name="Kucharzyk K."/>
            <person name="Murdoch R.W."/>
            <person name="Higgins S."/>
            <person name="Loffler F."/>
        </authorList>
    </citation>
    <scope>NUCLEOTIDE SEQUENCE</scope>
</reference>
<sequence length="89" mass="9933">MLKVHIFGGGFHLCGQRADDFVRLAGEERQHLVEQTVIFLAGNIARARSAAFADVVHEARPLPPRDHARDILFALADWVVLAHQRKSVP</sequence>
<proteinExistence type="predicted"/>
<organism evidence="1">
    <name type="scientific">bioreactor metagenome</name>
    <dbReference type="NCBI Taxonomy" id="1076179"/>
    <lineage>
        <taxon>unclassified sequences</taxon>
        <taxon>metagenomes</taxon>
        <taxon>ecological metagenomes</taxon>
    </lineage>
</organism>
<protein>
    <submittedName>
        <fullName evidence="1">Uncharacterized protein</fullName>
    </submittedName>
</protein>
<gene>
    <name evidence="1" type="ORF">SDC9_80037</name>
</gene>
<evidence type="ECO:0000313" key="1">
    <source>
        <dbReference type="EMBL" id="MPM33462.1"/>
    </source>
</evidence>
<comment type="caution">
    <text evidence="1">The sequence shown here is derived from an EMBL/GenBank/DDBJ whole genome shotgun (WGS) entry which is preliminary data.</text>
</comment>